<evidence type="ECO:0000313" key="2">
    <source>
        <dbReference type="EMBL" id="GAA4106906.1"/>
    </source>
</evidence>
<protein>
    <submittedName>
        <fullName evidence="2">Uncharacterized protein</fullName>
    </submittedName>
</protein>
<reference evidence="3" key="1">
    <citation type="journal article" date="2019" name="Int. J. Syst. Evol. Microbiol.">
        <title>The Global Catalogue of Microorganisms (GCM) 10K type strain sequencing project: providing services to taxonomists for standard genome sequencing and annotation.</title>
        <authorList>
            <consortium name="The Broad Institute Genomics Platform"/>
            <consortium name="The Broad Institute Genome Sequencing Center for Infectious Disease"/>
            <person name="Wu L."/>
            <person name="Ma J."/>
        </authorList>
    </citation>
    <scope>NUCLEOTIDE SEQUENCE [LARGE SCALE GENOMIC DNA]</scope>
    <source>
        <strain evidence="3">JCM 17106</strain>
    </source>
</reference>
<dbReference type="Proteomes" id="UP001500459">
    <property type="component" value="Unassembled WGS sequence"/>
</dbReference>
<evidence type="ECO:0000256" key="1">
    <source>
        <dbReference type="SAM" id="Phobius"/>
    </source>
</evidence>
<keyword evidence="1" id="KW-1133">Transmembrane helix</keyword>
<comment type="caution">
    <text evidence="2">The sequence shown here is derived from an EMBL/GenBank/DDBJ whole genome shotgun (WGS) entry which is preliminary data.</text>
</comment>
<keyword evidence="3" id="KW-1185">Reference proteome</keyword>
<sequence length="54" mass="6121">MITQLLLIFISGFAIGVAVVISIDLYNNSKSKKKIQAFYKSLRFNLIKTSDVNR</sequence>
<dbReference type="RefSeq" id="WP_344923893.1">
    <property type="nucleotide sequence ID" value="NZ_BAABCW010000001.1"/>
</dbReference>
<evidence type="ECO:0000313" key="3">
    <source>
        <dbReference type="Proteomes" id="UP001500459"/>
    </source>
</evidence>
<name>A0ABP7X8L1_9FLAO</name>
<keyword evidence="1" id="KW-0472">Membrane</keyword>
<organism evidence="2 3">
    <name type="scientific">Aquimarina addita</name>
    <dbReference type="NCBI Taxonomy" id="870485"/>
    <lineage>
        <taxon>Bacteria</taxon>
        <taxon>Pseudomonadati</taxon>
        <taxon>Bacteroidota</taxon>
        <taxon>Flavobacteriia</taxon>
        <taxon>Flavobacteriales</taxon>
        <taxon>Flavobacteriaceae</taxon>
        <taxon>Aquimarina</taxon>
    </lineage>
</organism>
<accession>A0ABP7X8L1</accession>
<gene>
    <name evidence="2" type="ORF">GCM10022393_01650</name>
</gene>
<dbReference type="EMBL" id="BAABCW010000001">
    <property type="protein sequence ID" value="GAA4106906.1"/>
    <property type="molecule type" value="Genomic_DNA"/>
</dbReference>
<keyword evidence="1" id="KW-0812">Transmembrane</keyword>
<proteinExistence type="predicted"/>
<feature type="transmembrane region" description="Helical" evidence="1">
    <location>
        <begin position="6"/>
        <end position="26"/>
    </location>
</feature>